<dbReference type="RefSeq" id="WP_071448910.1">
    <property type="nucleotide sequence ID" value="NZ_MLOK01000029.1"/>
</dbReference>
<reference evidence="1 2" key="1">
    <citation type="journal article" date="2016" name="BMC Genomics">
        <title>Consensus pan-genome assembly of the specialised wine bacterium Oenococcus oeni.</title>
        <authorList>
            <person name="Sternes P.R."/>
            <person name="Borneman A.R."/>
        </authorList>
    </citation>
    <scope>NUCLEOTIDE SEQUENCE [LARGE SCALE GENOMIC DNA]</scope>
    <source>
        <strain evidence="1 2">AWRIB661</strain>
    </source>
</reference>
<dbReference type="EMBL" id="MLOK01000029">
    <property type="protein sequence ID" value="OIM21629.1"/>
    <property type="molecule type" value="Genomic_DNA"/>
</dbReference>
<evidence type="ECO:0000313" key="2">
    <source>
        <dbReference type="Proteomes" id="UP000181728"/>
    </source>
</evidence>
<gene>
    <name evidence="1" type="ORF">ATX59_03385</name>
</gene>
<organism evidence="1 2">
    <name type="scientific">Oenococcus oeni</name>
    <name type="common">Leuconostoc oenos</name>
    <dbReference type="NCBI Taxonomy" id="1247"/>
    <lineage>
        <taxon>Bacteria</taxon>
        <taxon>Bacillati</taxon>
        <taxon>Bacillota</taxon>
        <taxon>Bacilli</taxon>
        <taxon>Lactobacillales</taxon>
        <taxon>Lactobacillaceae</taxon>
        <taxon>Oenococcus</taxon>
    </lineage>
</organism>
<comment type="caution">
    <text evidence="1">The sequence shown here is derived from an EMBL/GenBank/DDBJ whole genome shotgun (WGS) entry which is preliminary data.</text>
</comment>
<accession>A0A6N4A728</accession>
<name>A0A6N4A728_OENOE</name>
<dbReference type="AlphaFoldDB" id="A0A6N4A728"/>
<dbReference type="Proteomes" id="UP000181728">
    <property type="component" value="Unassembled WGS sequence"/>
</dbReference>
<evidence type="ECO:0000313" key="1">
    <source>
        <dbReference type="EMBL" id="OIM21629.1"/>
    </source>
</evidence>
<sequence length="111" mass="13221">MRINFDYLFNKDDVDFNDSDPQLNSISFTVQDIRTDAPDRFDLLRNAVLFPLKNQTVGLSEKIIDKIMVNIKVERIVKDKILNQEVKLYFDKTYKLIDIQNDKYLLKELFE</sequence>
<protein>
    <submittedName>
        <fullName evidence="1">Uncharacterized protein</fullName>
    </submittedName>
</protein>
<proteinExistence type="predicted"/>